<dbReference type="Gene3D" id="1.20.5.110">
    <property type="match status" value="1"/>
</dbReference>
<dbReference type="GO" id="GO:0005856">
    <property type="term" value="C:cytoskeleton"/>
    <property type="evidence" value="ECO:0007669"/>
    <property type="project" value="UniProtKB-SubCell"/>
</dbReference>
<reference evidence="7" key="1">
    <citation type="journal article" date="2011" name="Genome Biol.">
        <title>Comparative genomics of the social amoebae Dictyostelium discoideum and Dictyostelium purpureum.</title>
        <authorList>
            <consortium name="US DOE Joint Genome Institute (JGI-PGF)"/>
            <person name="Sucgang R."/>
            <person name="Kuo A."/>
            <person name="Tian X."/>
            <person name="Salerno W."/>
            <person name="Parikh A."/>
            <person name="Feasley C.L."/>
            <person name="Dalin E."/>
            <person name="Tu H."/>
            <person name="Huang E."/>
            <person name="Barry K."/>
            <person name="Lindquist E."/>
            <person name="Shapiro H."/>
            <person name="Bruce D."/>
            <person name="Schmutz J."/>
            <person name="Salamov A."/>
            <person name="Fey P."/>
            <person name="Gaudet P."/>
            <person name="Anjard C."/>
            <person name="Babu M.M."/>
            <person name="Basu S."/>
            <person name="Bushmanova Y."/>
            <person name="van der Wel H."/>
            <person name="Katoh-Kurasawa M."/>
            <person name="Dinh C."/>
            <person name="Coutinho P.M."/>
            <person name="Saito T."/>
            <person name="Elias M."/>
            <person name="Schaap P."/>
            <person name="Kay R.R."/>
            <person name="Henrissat B."/>
            <person name="Eichinger L."/>
            <person name="Rivero F."/>
            <person name="Putnam N.H."/>
            <person name="West C.M."/>
            <person name="Loomis W.F."/>
            <person name="Chisholm R.L."/>
            <person name="Shaulsky G."/>
            <person name="Strassmann J.E."/>
            <person name="Queller D.C."/>
            <person name="Kuspa A."/>
            <person name="Grigoriev I.V."/>
        </authorList>
    </citation>
    <scope>NUCLEOTIDE SEQUENCE [LARGE SCALE GENOMIC DNA]</scope>
    <source>
        <strain evidence="7">QSDP1</strain>
    </source>
</reference>
<dbReference type="GO" id="GO:0031143">
    <property type="term" value="C:pseudopodium"/>
    <property type="evidence" value="ECO:0007669"/>
    <property type="project" value="EnsemblProtists"/>
</dbReference>
<dbReference type="GO" id="GO:0042802">
    <property type="term" value="F:identical protein binding"/>
    <property type="evidence" value="ECO:0007669"/>
    <property type="project" value="EnsemblProtists"/>
</dbReference>
<dbReference type="FunCoup" id="F0ZNC2">
    <property type="interactions" value="75"/>
</dbReference>
<evidence type="ECO:0000256" key="1">
    <source>
        <dbReference type="ARBA" id="ARBA00004245"/>
    </source>
</evidence>
<dbReference type="eggNOG" id="ENOG502S3PY">
    <property type="taxonomic scope" value="Eukaryota"/>
</dbReference>
<dbReference type="OMA" id="WEQREFI"/>
<dbReference type="GO" id="GO:0032433">
    <property type="term" value="C:filopodium tip"/>
    <property type="evidence" value="ECO:0007669"/>
    <property type="project" value="EnsemblProtists"/>
</dbReference>
<dbReference type="RefSeq" id="XP_003288931.1">
    <property type="nucleotide sequence ID" value="XM_003288883.1"/>
</dbReference>
<dbReference type="GO" id="GO:0031209">
    <property type="term" value="C:SCAR complex"/>
    <property type="evidence" value="ECO:0000318"/>
    <property type="project" value="GO_Central"/>
</dbReference>
<dbReference type="OrthoDB" id="1883432at2759"/>
<dbReference type="PANTHER" id="PTHR33668:SF1">
    <property type="entry name" value="PROTEIN BRICK1"/>
    <property type="match status" value="1"/>
</dbReference>
<protein>
    <submittedName>
        <fullName evidence="6">Component of scar regulatory complex</fullName>
    </submittedName>
</protein>
<evidence type="ECO:0000313" key="6">
    <source>
        <dbReference type="EMBL" id="EGC34555.1"/>
    </source>
</evidence>
<dbReference type="GO" id="GO:0060090">
    <property type="term" value="F:molecular adaptor activity"/>
    <property type="evidence" value="ECO:0007669"/>
    <property type="project" value="EnsemblProtists"/>
</dbReference>
<comment type="subcellular location">
    <subcellularLocation>
        <location evidence="1">Cytoplasm</location>
        <location evidence="1">Cytoskeleton</location>
    </subcellularLocation>
</comment>
<dbReference type="GO" id="GO:0008064">
    <property type="term" value="P:regulation of actin polymerization or depolymerization"/>
    <property type="evidence" value="ECO:0000318"/>
    <property type="project" value="GO_Central"/>
</dbReference>
<gene>
    <name evidence="6" type="ORF">DICPUDRAFT_88267</name>
</gene>
<dbReference type="PANTHER" id="PTHR33668">
    <property type="entry name" value="PROTEIN BRICK1"/>
    <property type="match status" value="1"/>
</dbReference>
<comment type="similarity">
    <text evidence="2">Belongs to the BRK1 family.</text>
</comment>
<evidence type="ECO:0000256" key="3">
    <source>
        <dbReference type="ARBA" id="ARBA00022490"/>
    </source>
</evidence>
<keyword evidence="4" id="KW-0175">Coiled coil</keyword>
<keyword evidence="3" id="KW-0963">Cytoplasm</keyword>
<evidence type="ECO:0000256" key="5">
    <source>
        <dbReference type="ARBA" id="ARBA00023212"/>
    </source>
</evidence>
<sequence>MSKTNIQKDWEQREFVEDMSINIQKIIDFLNKFDLATKNKLAELNEKLTTLDRQVDYLEASFKTVQSE</sequence>
<dbReference type="GO" id="GO:0005911">
    <property type="term" value="C:cell-cell junction"/>
    <property type="evidence" value="ECO:0007669"/>
    <property type="project" value="EnsemblProtists"/>
</dbReference>
<evidence type="ECO:0000256" key="4">
    <source>
        <dbReference type="ARBA" id="ARBA00023054"/>
    </source>
</evidence>
<dbReference type="GO" id="GO:0048870">
    <property type="term" value="P:cell motility"/>
    <property type="evidence" value="ECO:0000318"/>
    <property type="project" value="GO_Central"/>
</dbReference>
<dbReference type="GO" id="GO:0000281">
    <property type="term" value="P:mitotic cytokinesis"/>
    <property type="evidence" value="ECO:0007669"/>
    <property type="project" value="EnsemblProtists"/>
</dbReference>
<dbReference type="EMBL" id="GL871093">
    <property type="protein sequence ID" value="EGC34555.1"/>
    <property type="molecule type" value="Genomic_DNA"/>
</dbReference>
<evidence type="ECO:0000313" key="7">
    <source>
        <dbReference type="Proteomes" id="UP000001064"/>
    </source>
</evidence>
<dbReference type="Proteomes" id="UP000001064">
    <property type="component" value="Unassembled WGS sequence"/>
</dbReference>
<dbReference type="VEuPathDB" id="AmoebaDB:DICPUDRAFT_88267"/>
<accession>F0ZNC2</accession>
<name>F0ZNC2_DICPU</name>
<dbReference type="GO" id="GO:0031252">
    <property type="term" value="C:cell leading edge"/>
    <property type="evidence" value="ECO:0007669"/>
    <property type="project" value="EnsemblProtists"/>
</dbReference>
<organism evidence="6 7">
    <name type="scientific">Dictyostelium purpureum</name>
    <name type="common">Slime mold</name>
    <dbReference type="NCBI Taxonomy" id="5786"/>
    <lineage>
        <taxon>Eukaryota</taxon>
        <taxon>Amoebozoa</taxon>
        <taxon>Evosea</taxon>
        <taxon>Eumycetozoa</taxon>
        <taxon>Dictyostelia</taxon>
        <taxon>Dictyosteliales</taxon>
        <taxon>Dictyosteliaceae</taxon>
        <taxon>Dictyostelium</taxon>
    </lineage>
</organism>
<dbReference type="GeneID" id="10499596"/>
<dbReference type="STRING" id="5786.F0ZNC2"/>
<evidence type="ECO:0000256" key="2">
    <source>
        <dbReference type="ARBA" id="ARBA00005620"/>
    </source>
</evidence>
<dbReference type="GO" id="GO:0046847">
    <property type="term" value="P:filopodium assembly"/>
    <property type="evidence" value="ECO:0007669"/>
    <property type="project" value="EnsemblProtists"/>
</dbReference>
<dbReference type="GO" id="GO:0031269">
    <property type="term" value="P:pseudopodium assembly"/>
    <property type="evidence" value="ECO:0007669"/>
    <property type="project" value="EnsemblProtists"/>
</dbReference>
<dbReference type="GO" id="GO:0044877">
    <property type="term" value="F:protein-containing complex binding"/>
    <property type="evidence" value="ECO:0007669"/>
    <property type="project" value="InterPro"/>
</dbReference>
<dbReference type="GO" id="GO:0060187">
    <property type="term" value="C:cell pole"/>
    <property type="evidence" value="ECO:0007669"/>
    <property type="project" value="EnsemblProtists"/>
</dbReference>
<dbReference type="InterPro" id="IPR033378">
    <property type="entry name" value="BRICK1"/>
</dbReference>
<dbReference type="InParanoid" id="F0ZNC2"/>
<dbReference type="KEGG" id="dpp:DICPUDRAFT_88267"/>
<dbReference type="AlphaFoldDB" id="F0ZNC2"/>
<dbReference type="GO" id="GO:0007015">
    <property type="term" value="P:actin filament organization"/>
    <property type="evidence" value="ECO:0007669"/>
    <property type="project" value="InterPro"/>
</dbReference>
<keyword evidence="7" id="KW-1185">Reference proteome</keyword>
<proteinExistence type="inferred from homology"/>
<keyword evidence="5" id="KW-0206">Cytoskeleton</keyword>